<gene>
    <name evidence="1" type="ORF">ALIPUT_01643</name>
</gene>
<comment type="caution">
    <text evidence="1">The sequence shown here is derived from an EMBL/GenBank/DDBJ whole genome shotgun (WGS) entry which is preliminary data.</text>
</comment>
<reference evidence="1" key="2">
    <citation type="submission" date="2013-09" db="EMBL/GenBank/DDBJ databases">
        <title>Draft genome sequence of Alistipes putredinis (DSM 17216).</title>
        <authorList>
            <person name="Sudarsanam P."/>
            <person name="Ley R."/>
            <person name="Guruge J."/>
            <person name="Turnbaugh P.J."/>
            <person name="Mahowald M."/>
            <person name="Liep D."/>
            <person name="Gordon J."/>
        </authorList>
    </citation>
    <scope>NUCLEOTIDE SEQUENCE</scope>
    <source>
        <strain evidence="1">DSM 17216</strain>
    </source>
</reference>
<dbReference type="EMBL" id="ABFK02000020">
    <property type="protein sequence ID" value="EDS02124.1"/>
    <property type="molecule type" value="Genomic_DNA"/>
</dbReference>
<name>B0MXA4_9BACT</name>
<dbReference type="RefSeq" id="WP_004327676.1">
    <property type="nucleotide sequence ID" value="NZ_DS499577.1"/>
</dbReference>
<sequence>MKNFLLLFVMILGAVSAKSQEGHLCFQGIPIDGSANDVRIALEQKGYQCKYNKHDSVLLEGDFAGKNCNIAILTTPKSKKVYAIGISTPEYYNWSDIRFDFNKLKRLYIEKYGKPKDDHHFFSSPFKEGDGLEMSALKAGYCNYMTRFEVESGEIAIMVNESAEIFIFYNDSKNSLIDTMEKKEEALDDI</sequence>
<dbReference type="OrthoDB" id="1025938at2"/>
<dbReference type="eggNOG" id="ENOG5030UU4">
    <property type="taxonomic scope" value="Bacteria"/>
</dbReference>
<protein>
    <submittedName>
        <fullName evidence="1">Uncharacterized protein</fullName>
    </submittedName>
</protein>
<proteinExistence type="predicted"/>
<reference evidence="1" key="1">
    <citation type="submission" date="2007-10" db="EMBL/GenBank/DDBJ databases">
        <authorList>
            <person name="Fulton L."/>
            <person name="Clifton S."/>
            <person name="Fulton B."/>
            <person name="Xu J."/>
            <person name="Minx P."/>
            <person name="Pepin K.H."/>
            <person name="Johnson M."/>
            <person name="Thiruvilangam P."/>
            <person name="Bhonagiri V."/>
            <person name="Nash W.E."/>
            <person name="Mardis E.R."/>
            <person name="Wilson R.K."/>
        </authorList>
    </citation>
    <scope>NUCLEOTIDE SEQUENCE [LARGE SCALE GENOMIC DNA]</scope>
    <source>
        <strain evidence="1">DSM 17216</strain>
    </source>
</reference>
<organism evidence="1 2">
    <name type="scientific">Alistipes putredinis DSM 17216</name>
    <dbReference type="NCBI Taxonomy" id="445970"/>
    <lineage>
        <taxon>Bacteria</taxon>
        <taxon>Pseudomonadati</taxon>
        <taxon>Bacteroidota</taxon>
        <taxon>Bacteroidia</taxon>
        <taxon>Bacteroidales</taxon>
        <taxon>Rikenellaceae</taxon>
        <taxon>Alistipes</taxon>
    </lineage>
</organism>
<dbReference type="AlphaFoldDB" id="B0MXA4"/>
<accession>B0MXA4</accession>
<evidence type="ECO:0000313" key="2">
    <source>
        <dbReference type="Proteomes" id="UP000005819"/>
    </source>
</evidence>
<dbReference type="Proteomes" id="UP000005819">
    <property type="component" value="Unassembled WGS sequence"/>
</dbReference>
<dbReference type="GeneID" id="73802250"/>
<dbReference type="HOGENOM" id="CLU_111028_0_0_10"/>
<keyword evidence="2" id="KW-1185">Reference proteome</keyword>
<evidence type="ECO:0000313" key="1">
    <source>
        <dbReference type="EMBL" id="EDS02124.1"/>
    </source>
</evidence>